<feature type="compositionally biased region" description="Basic residues" evidence="2">
    <location>
        <begin position="244"/>
        <end position="254"/>
    </location>
</feature>
<evidence type="ECO:0000313" key="3">
    <source>
        <dbReference type="EMBL" id="OMJ69962.1"/>
    </source>
</evidence>
<evidence type="ECO:0000256" key="1">
    <source>
        <dbReference type="SAM" id="Coils"/>
    </source>
</evidence>
<name>A0A1R2AZN0_9CILI</name>
<organism evidence="3 4">
    <name type="scientific">Stentor coeruleus</name>
    <dbReference type="NCBI Taxonomy" id="5963"/>
    <lineage>
        <taxon>Eukaryota</taxon>
        <taxon>Sar</taxon>
        <taxon>Alveolata</taxon>
        <taxon>Ciliophora</taxon>
        <taxon>Postciliodesmatophora</taxon>
        <taxon>Heterotrichea</taxon>
        <taxon>Heterotrichida</taxon>
        <taxon>Stentoridae</taxon>
        <taxon>Stentor</taxon>
    </lineage>
</organism>
<sequence length="254" mass="29667">MSVELSPRQEQKLHSILDRGMDTLQDFTEKVSRSTVYNQNSSKKLENSYKEVRKSSNSPSNYDKSRMINSELKFLLEKLADLEAKLTKNPEPVVKSREKSPLIQRINENSPRAMMSNSKRKSKERLRNIENEEKTILRLERSITPSSIRGKISLKEQERSRALSMKGKNVEEKTIKYLEYAKKELGKMEELENNYSKLKEEHSKLMAAFEKSEKIRRKQKEIIGQLKNELKNCDGDNPGENSRKKMRTIKITKN</sequence>
<dbReference type="Proteomes" id="UP000187209">
    <property type="component" value="Unassembled WGS sequence"/>
</dbReference>
<feature type="compositionally biased region" description="Polar residues" evidence="2">
    <location>
        <begin position="33"/>
        <end position="42"/>
    </location>
</feature>
<reference evidence="3 4" key="1">
    <citation type="submission" date="2016-11" db="EMBL/GenBank/DDBJ databases">
        <title>The macronuclear genome of Stentor coeruleus: a giant cell with tiny introns.</title>
        <authorList>
            <person name="Slabodnick M."/>
            <person name="Ruby J.G."/>
            <person name="Reiff S.B."/>
            <person name="Swart E.C."/>
            <person name="Gosai S."/>
            <person name="Prabakaran S."/>
            <person name="Witkowska E."/>
            <person name="Larue G.E."/>
            <person name="Fisher S."/>
            <person name="Freeman R.M."/>
            <person name="Gunawardena J."/>
            <person name="Chu W."/>
            <person name="Stover N.A."/>
            <person name="Gregory B.D."/>
            <person name="Nowacki M."/>
            <person name="Derisi J."/>
            <person name="Roy S.W."/>
            <person name="Marshall W.F."/>
            <person name="Sood P."/>
        </authorList>
    </citation>
    <scope>NUCLEOTIDE SEQUENCE [LARGE SCALE GENOMIC DNA]</scope>
    <source>
        <strain evidence="3">WM001</strain>
    </source>
</reference>
<keyword evidence="1" id="KW-0175">Coiled coil</keyword>
<feature type="coiled-coil region" evidence="1">
    <location>
        <begin position="181"/>
        <end position="208"/>
    </location>
</feature>
<feature type="region of interest" description="Disordered" evidence="2">
    <location>
        <begin position="229"/>
        <end position="254"/>
    </location>
</feature>
<gene>
    <name evidence="3" type="ORF">SteCoe_32189</name>
</gene>
<accession>A0A1R2AZN0</accession>
<keyword evidence="4" id="KW-1185">Reference proteome</keyword>
<evidence type="ECO:0000313" key="4">
    <source>
        <dbReference type="Proteomes" id="UP000187209"/>
    </source>
</evidence>
<comment type="caution">
    <text evidence="3">The sequence shown here is derived from an EMBL/GenBank/DDBJ whole genome shotgun (WGS) entry which is preliminary data.</text>
</comment>
<proteinExistence type="predicted"/>
<feature type="region of interest" description="Disordered" evidence="2">
    <location>
        <begin position="32"/>
        <end position="64"/>
    </location>
</feature>
<protein>
    <submittedName>
        <fullName evidence="3">Uncharacterized protein</fullName>
    </submittedName>
</protein>
<dbReference type="EMBL" id="MPUH01001139">
    <property type="protein sequence ID" value="OMJ69962.1"/>
    <property type="molecule type" value="Genomic_DNA"/>
</dbReference>
<dbReference type="AlphaFoldDB" id="A0A1R2AZN0"/>
<feature type="compositionally biased region" description="Basic and acidic residues" evidence="2">
    <location>
        <begin position="43"/>
        <end position="54"/>
    </location>
</feature>
<evidence type="ECO:0000256" key="2">
    <source>
        <dbReference type="SAM" id="MobiDB-lite"/>
    </source>
</evidence>